<dbReference type="Gene3D" id="3.40.50.300">
    <property type="entry name" value="P-loop containing nucleotide triphosphate hydrolases"/>
    <property type="match status" value="1"/>
</dbReference>
<comment type="caution">
    <text evidence="3">The sequence shown here is derived from an EMBL/GenBank/DDBJ whole genome shotgun (WGS) entry which is preliminary data.</text>
</comment>
<protein>
    <recommendedName>
        <fullName evidence="2">G domain-containing protein</fullName>
    </recommendedName>
</protein>
<keyword evidence="1" id="KW-0472">Membrane</keyword>
<dbReference type="SUPFAM" id="SSF52540">
    <property type="entry name" value="P-loop containing nucleoside triphosphate hydrolases"/>
    <property type="match status" value="1"/>
</dbReference>
<dbReference type="PANTHER" id="PTHR43681:SF1">
    <property type="entry name" value="SARCALUMENIN"/>
    <property type="match status" value="1"/>
</dbReference>
<evidence type="ECO:0000313" key="3">
    <source>
        <dbReference type="EMBL" id="GEP44559.1"/>
    </source>
</evidence>
<name>A0A512MCV3_9BACT</name>
<evidence type="ECO:0000313" key="4">
    <source>
        <dbReference type="Proteomes" id="UP000321577"/>
    </source>
</evidence>
<sequence length="581" mass="65141">MIGDTYFHLRAKLDAQLQALGGVLRDLGADAESQAIVENLTASLKEPFVFVVVGEVNVGKSTFLNALFGQDFSSTGVMPTTAKILFFKHGPQHLVAPITPTLDEVQVPAEFLRDFHIVDTPGTNSIENEHQEITERFVPISDLVIFVFSAMNPWGASAWQFLDKVHKHWMRNVVFVIQQCDLRSPEEMTVIIDYMSQLVRQRYGRDFPIFPVSAKKAYLARSSGIDREALMQQSGFHELEGYISRLVAQNAARLNKLVHSIRIARQLLNNINERIGSHARGAQRAAALVQEMQTERELQVDRTLKKVLPALDATERDYQESCLRVAGLAEDALATKQAFEKADPEDNDDAANGGNKAQSLDHRLFQDLQQRTGDRWRQVGIILEEDYLQYDRFLHAQGRGSLFPPDDKLPTEADPEVRRLFSAHVDSTIRRFVLGLKLDEVIAPGLVAARRRARWVPWLALPAIIAIAAAWYFEGPLGAAIAIAGGSLLVGAAFLITQAALNSARRTLVDRLEESAHALRQMLTEQVRIDVEALFARFLEILNPAQEVAAEHEQQMLSQTGRLNILIQEFELLEREIMSTK</sequence>
<dbReference type="InterPro" id="IPR006073">
    <property type="entry name" value="GTP-bd"/>
</dbReference>
<dbReference type="OrthoDB" id="9802035at2"/>
<reference evidence="3 4" key="1">
    <citation type="submission" date="2019-07" db="EMBL/GenBank/DDBJ databases">
        <title>Whole genome shotgun sequence of Brevifollis gellanilyticus NBRC 108608.</title>
        <authorList>
            <person name="Hosoyama A."/>
            <person name="Uohara A."/>
            <person name="Ohji S."/>
            <person name="Ichikawa N."/>
        </authorList>
    </citation>
    <scope>NUCLEOTIDE SEQUENCE [LARGE SCALE GENOMIC DNA]</scope>
    <source>
        <strain evidence="3 4">NBRC 108608</strain>
    </source>
</reference>
<feature type="transmembrane region" description="Helical" evidence="1">
    <location>
        <begin position="455"/>
        <end position="473"/>
    </location>
</feature>
<dbReference type="InterPro" id="IPR051943">
    <property type="entry name" value="TRAFAC_Dynamin-like_GTPase"/>
</dbReference>
<keyword evidence="1" id="KW-1133">Transmembrane helix</keyword>
<keyword evidence="1" id="KW-0812">Transmembrane</keyword>
<accession>A0A512MCV3</accession>
<dbReference type="CDD" id="cd09912">
    <property type="entry name" value="DLP_2"/>
    <property type="match status" value="1"/>
</dbReference>
<dbReference type="InterPro" id="IPR027417">
    <property type="entry name" value="P-loop_NTPase"/>
</dbReference>
<dbReference type="AlphaFoldDB" id="A0A512MCV3"/>
<keyword evidence="4" id="KW-1185">Reference proteome</keyword>
<organism evidence="3 4">
    <name type="scientific">Brevifollis gellanilyticus</name>
    <dbReference type="NCBI Taxonomy" id="748831"/>
    <lineage>
        <taxon>Bacteria</taxon>
        <taxon>Pseudomonadati</taxon>
        <taxon>Verrucomicrobiota</taxon>
        <taxon>Verrucomicrobiia</taxon>
        <taxon>Verrucomicrobiales</taxon>
        <taxon>Verrucomicrobiaceae</taxon>
    </lineage>
</organism>
<dbReference type="RefSeq" id="WP_146852624.1">
    <property type="nucleotide sequence ID" value="NZ_BKAG01000032.1"/>
</dbReference>
<dbReference type="Proteomes" id="UP000321577">
    <property type="component" value="Unassembled WGS sequence"/>
</dbReference>
<dbReference type="Pfam" id="PF01926">
    <property type="entry name" value="MMR_HSR1"/>
    <property type="match status" value="1"/>
</dbReference>
<gene>
    <name evidence="3" type="ORF">BGE01nite_38500</name>
</gene>
<evidence type="ECO:0000256" key="1">
    <source>
        <dbReference type="SAM" id="Phobius"/>
    </source>
</evidence>
<feature type="domain" description="G" evidence="2">
    <location>
        <begin position="51"/>
        <end position="176"/>
    </location>
</feature>
<feature type="transmembrane region" description="Helical" evidence="1">
    <location>
        <begin position="479"/>
        <end position="501"/>
    </location>
</feature>
<proteinExistence type="predicted"/>
<evidence type="ECO:0000259" key="2">
    <source>
        <dbReference type="Pfam" id="PF01926"/>
    </source>
</evidence>
<dbReference type="GO" id="GO:0005525">
    <property type="term" value="F:GTP binding"/>
    <property type="evidence" value="ECO:0007669"/>
    <property type="project" value="InterPro"/>
</dbReference>
<dbReference type="EMBL" id="BKAG01000032">
    <property type="protein sequence ID" value="GEP44559.1"/>
    <property type="molecule type" value="Genomic_DNA"/>
</dbReference>
<dbReference type="PANTHER" id="PTHR43681">
    <property type="entry name" value="TRANSMEMBRANE GTPASE FZO"/>
    <property type="match status" value="1"/>
</dbReference>